<dbReference type="EMBL" id="JAKOGG010000003">
    <property type="protein sequence ID" value="MCS4555944.1"/>
    <property type="molecule type" value="Genomic_DNA"/>
</dbReference>
<dbReference type="RefSeq" id="WP_238895354.1">
    <property type="nucleotide sequence ID" value="NZ_JAKOGG010000003.1"/>
</dbReference>
<gene>
    <name evidence="1" type="ORF">L9G74_05785</name>
</gene>
<reference evidence="2" key="1">
    <citation type="submission" date="2023-07" db="EMBL/GenBank/DDBJ databases">
        <title>Shewanella mangrovi sp. nov., an acetaldehyde- degrading bacterium isolated from mangrove sediment.</title>
        <authorList>
            <person name="Liu Y."/>
        </authorList>
    </citation>
    <scope>NUCLEOTIDE SEQUENCE [LARGE SCALE GENOMIC DNA]</scope>
    <source>
        <strain evidence="2">C32</strain>
    </source>
</reference>
<comment type="caution">
    <text evidence="1">The sequence shown here is derived from an EMBL/GenBank/DDBJ whole genome shotgun (WGS) entry which is preliminary data.</text>
</comment>
<protein>
    <recommendedName>
        <fullName evidence="3">Lipoprotein</fullName>
    </recommendedName>
</protein>
<dbReference type="Proteomes" id="UP001201549">
    <property type="component" value="Unassembled WGS sequence"/>
</dbReference>
<dbReference type="PROSITE" id="PS51257">
    <property type="entry name" value="PROKAR_LIPOPROTEIN"/>
    <property type="match status" value="1"/>
</dbReference>
<accession>A0ABT2FHY1</accession>
<evidence type="ECO:0000313" key="1">
    <source>
        <dbReference type="EMBL" id="MCS4555944.1"/>
    </source>
</evidence>
<evidence type="ECO:0008006" key="3">
    <source>
        <dbReference type="Google" id="ProtNLM"/>
    </source>
</evidence>
<sequence length="134" mass="14876">MTVGKVLAAVSPVFLALTLTGCGNQVQSQFNAADICKGSMATALEKNVNDITVVDRNGRLIYLKYTNKEDWKTDFYRCRVDDNHVVWGPNKGEWQNEKTGIITVSGNRDQLTVTEATEQGDVTKQYSLDELRGS</sequence>
<name>A0ABT2FHY1_9GAMM</name>
<keyword evidence="2" id="KW-1185">Reference proteome</keyword>
<organism evidence="1 2">
    <name type="scientific">Shewanella electrica</name>
    <dbReference type="NCBI Taxonomy" id="515560"/>
    <lineage>
        <taxon>Bacteria</taxon>
        <taxon>Pseudomonadati</taxon>
        <taxon>Pseudomonadota</taxon>
        <taxon>Gammaproteobacteria</taxon>
        <taxon>Alteromonadales</taxon>
        <taxon>Shewanellaceae</taxon>
        <taxon>Shewanella</taxon>
    </lineage>
</organism>
<proteinExistence type="predicted"/>
<evidence type="ECO:0000313" key="2">
    <source>
        <dbReference type="Proteomes" id="UP001201549"/>
    </source>
</evidence>